<reference evidence="1" key="1">
    <citation type="journal article" date="2023" name="G3 (Bethesda)">
        <title>A reference genome for the long-term kleptoplast-retaining sea slug Elysia crispata morphotype clarki.</title>
        <authorList>
            <person name="Eastman K.E."/>
            <person name="Pendleton A.L."/>
            <person name="Shaikh M.A."/>
            <person name="Suttiyut T."/>
            <person name="Ogas R."/>
            <person name="Tomko P."/>
            <person name="Gavelis G."/>
            <person name="Widhalm J.R."/>
            <person name="Wisecaver J.H."/>
        </authorList>
    </citation>
    <scope>NUCLEOTIDE SEQUENCE</scope>
    <source>
        <strain evidence="1">ECLA1</strain>
    </source>
</reference>
<keyword evidence="2" id="KW-1185">Reference proteome</keyword>
<sequence>MEKPSYFKQPVYVIILRRFVDLHKGPILGSDKPTLDSHILPGVTRSCSKDHAVVPKTGSYPEGFDEYHLGLDLADERDNRRCCCWSRREERESDLANYNGINCSSTALCGDLLNSIDHFAGRNSPSQHTYFFLS</sequence>
<dbReference type="EMBL" id="JAWDGP010007369">
    <property type="protein sequence ID" value="KAK3722816.1"/>
    <property type="molecule type" value="Genomic_DNA"/>
</dbReference>
<evidence type="ECO:0000313" key="2">
    <source>
        <dbReference type="Proteomes" id="UP001283361"/>
    </source>
</evidence>
<gene>
    <name evidence="1" type="ORF">RRG08_040201</name>
</gene>
<dbReference type="Proteomes" id="UP001283361">
    <property type="component" value="Unassembled WGS sequence"/>
</dbReference>
<accession>A0AAE1CP02</accession>
<organism evidence="1 2">
    <name type="scientific">Elysia crispata</name>
    <name type="common">lettuce slug</name>
    <dbReference type="NCBI Taxonomy" id="231223"/>
    <lineage>
        <taxon>Eukaryota</taxon>
        <taxon>Metazoa</taxon>
        <taxon>Spiralia</taxon>
        <taxon>Lophotrochozoa</taxon>
        <taxon>Mollusca</taxon>
        <taxon>Gastropoda</taxon>
        <taxon>Heterobranchia</taxon>
        <taxon>Euthyneura</taxon>
        <taxon>Panpulmonata</taxon>
        <taxon>Sacoglossa</taxon>
        <taxon>Placobranchoidea</taxon>
        <taxon>Plakobranchidae</taxon>
        <taxon>Elysia</taxon>
    </lineage>
</organism>
<comment type="caution">
    <text evidence="1">The sequence shown here is derived from an EMBL/GenBank/DDBJ whole genome shotgun (WGS) entry which is preliminary data.</text>
</comment>
<proteinExistence type="predicted"/>
<dbReference type="AlphaFoldDB" id="A0AAE1CP02"/>
<protein>
    <submittedName>
        <fullName evidence="1">Uncharacterized protein</fullName>
    </submittedName>
</protein>
<evidence type="ECO:0000313" key="1">
    <source>
        <dbReference type="EMBL" id="KAK3722816.1"/>
    </source>
</evidence>
<name>A0AAE1CP02_9GAST</name>